<name>T0L6K4_COLGC</name>
<dbReference type="AlphaFoldDB" id="T0L6K4"/>
<comment type="caution">
    <text evidence="1">The sequence shown here is derived from an EMBL/GenBank/DDBJ whole genome shotgun (WGS) entry which is preliminary data.</text>
</comment>
<dbReference type="EMBL" id="AMYD01003065">
    <property type="protein sequence ID" value="EQB47186.1"/>
    <property type="molecule type" value="Genomic_DNA"/>
</dbReference>
<gene>
    <name evidence="1" type="ORF">CGLO_13695</name>
</gene>
<reference evidence="2" key="1">
    <citation type="journal article" date="2013" name="Mol. Plant Microbe Interact.">
        <title>Global aspects of pacC regulation of pathogenicity genes in Colletotrichum gloeosporioides as revealed by transcriptome analysis.</title>
        <authorList>
            <person name="Alkan N."/>
            <person name="Meng X."/>
            <person name="Friedlander G."/>
            <person name="Reuveni E."/>
            <person name="Sukno S."/>
            <person name="Sherman A."/>
            <person name="Thon M."/>
            <person name="Fluhr R."/>
            <person name="Prusky D."/>
        </authorList>
    </citation>
    <scope>NUCLEOTIDE SEQUENCE [LARGE SCALE GENOMIC DNA]</scope>
    <source>
        <strain evidence="2">Cg-14</strain>
    </source>
</reference>
<evidence type="ECO:0000313" key="2">
    <source>
        <dbReference type="Proteomes" id="UP000015530"/>
    </source>
</evidence>
<evidence type="ECO:0000313" key="1">
    <source>
        <dbReference type="EMBL" id="EQB47186.1"/>
    </source>
</evidence>
<proteinExistence type="predicted"/>
<protein>
    <submittedName>
        <fullName evidence="1">Uncharacterized protein</fullName>
    </submittedName>
</protein>
<sequence>MLDQKTIVAAGERLLIGN</sequence>
<accession>T0L6K4</accession>
<dbReference type="HOGENOM" id="CLU_3430946_0_0_1"/>
<organism evidence="1 2">
    <name type="scientific">Colletotrichum gloeosporioides (strain Cg-14)</name>
    <name type="common">Anthracnose fungus</name>
    <name type="synonym">Glomerella cingulata</name>
    <dbReference type="NCBI Taxonomy" id="1237896"/>
    <lineage>
        <taxon>Eukaryota</taxon>
        <taxon>Fungi</taxon>
        <taxon>Dikarya</taxon>
        <taxon>Ascomycota</taxon>
        <taxon>Pezizomycotina</taxon>
        <taxon>Sordariomycetes</taxon>
        <taxon>Hypocreomycetidae</taxon>
        <taxon>Glomerellales</taxon>
        <taxon>Glomerellaceae</taxon>
        <taxon>Colletotrichum</taxon>
        <taxon>Colletotrichum gloeosporioides species complex</taxon>
    </lineage>
</organism>
<dbReference type="Proteomes" id="UP000015530">
    <property type="component" value="Unassembled WGS sequence"/>
</dbReference>